<dbReference type="FunFam" id="3.10.20.10:FF:000001">
    <property type="entry name" value="60S ribosomal protein L18a"/>
    <property type="match status" value="1"/>
</dbReference>
<dbReference type="Gene3D" id="3.10.20.10">
    <property type="match status" value="2"/>
</dbReference>
<dbReference type="FunFam" id="3.10.20.10:FF:000002">
    <property type="entry name" value="60S ribosomal protein L18a"/>
    <property type="match status" value="1"/>
</dbReference>
<dbReference type="HAMAP" id="MF_00273">
    <property type="entry name" value="Ribosomal_eL20"/>
    <property type="match status" value="1"/>
</dbReference>
<comment type="caution">
    <text evidence="6">The sequence shown here is derived from an EMBL/GenBank/DDBJ whole genome shotgun (WGS) entry which is preliminary data.</text>
</comment>
<dbReference type="Pfam" id="PF01775">
    <property type="entry name" value="Ribosomal_L18A"/>
    <property type="match status" value="1"/>
</dbReference>
<dbReference type="InterPro" id="IPR028877">
    <property type="entry name" value="Ribosomal_eL20"/>
</dbReference>
<evidence type="ECO:0000313" key="6">
    <source>
        <dbReference type="EMBL" id="KAJ8609038.1"/>
    </source>
</evidence>
<gene>
    <name evidence="6" type="ORF">CTAYLR_008706</name>
</gene>
<keyword evidence="2 4" id="KW-0689">Ribosomal protein</keyword>
<feature type="domain" description="Large ribosomal subunit protein eL20" evidence="5">
    <location>
        <begin position="5"/>
        <end position="126"/>
    </location>
</feature>
<evidence type="ECO:0000256" key="4">
    <source>
        <dbReference type="PIRNR" id="PIRNR002190"/>
    </source>
</evidence>
<dbReference type="SUPFAM" id="SSF160374">
    <property type="entry name" value="RplX-like"/>
    <property type="match status" value="1"/>
</dbReference>
<dbReference type="Proteomes" id="UP001230188">
    <property type="component" value="Unassembled WGS sequence"/>
</dbReference>
<dbReference type="PIRSF" id="PIRSF002190">
    <property type="entry name" value="Ribosomal_L18a"/>
    <property type="match status" value="1"/>
</dbReference>
<dbReference type="AlphaFoldDB" id="A0AAD7XSA1"/>
<proteinExistence type="inferred from homology"/>
<dbReference type="GO" id="GO:0003735">
    <property type="term" value="F:structural constituent of ribosome"/>
    <property type="evidence" value="ECO:0007669"/>
    <property type="project" value="InterPro"/>
</dbReference>
<protein>
    <recommendedName>
        <fullName evidence="4">60S ribosomal protein L18a</fullName>
    </recommendedName>
</protein>
<dbReference type="PANTHER" id="PTHR10052">
    <property type="entry name" value="60S RIBOSOMAL PROTEIN L18A"/>
    <property type="match status" value="1"/>
</dbReference>
<keyword evidence="3 4" id="KW-0687">Ribonucleoprotein</keyword>
<sequence length="177" mass="21131">MPAFKLYQVIGRKAPTPLDPQPAVYRMKLFAPNEVVARSRFWYFMHQYRKMKKTTGEILDVNELREKNPNIIKNYAIWLRYNSRSGTHNMYREYRDLTLTGAVNQMYSEMAGRHRARPRSIQIIRTATIKDKDVKRPATLQFVKPNVKFPLPHRIIRAPEKKYRTTFHANRPNTFYQ</sequence>
<dbReference type="GO" id="GO:1990904">
    <property type="term" value="C:ribonucleoprotein complex"/>
    <property type="evidence" value="ECO:0007669"/>
    <property type="project" value="UniProtKB-KW"/>
</dbReference>
<dbReference type="InterPro" id="IPR023573">
    <property type="entry name" value="Ribosomal_eL20_dom"/>
</dbReference>
<name>A0AAD7XSA1_9STRA</name>
<accession>A0AAD7XSA1</accession>
<dbReference type="InterPro" id="IPR021138">
    <property type="entry name" value="Ribosomal_eL20_eukaryotes"/>
</dbReference>
<dbReference type="GO" id="GO:0005840">
    <property type="term" value="C:ribosome"/>
    <property type="evidence" value="ECO:0007669"/>
    <property type="project" value="UniProtKB-KW"/>
</dbReference>
<dbReference type="EMBL" id="JAQMWT010000154">
    <property type="protein sequence ID" value="KAJ8609038.1"/>
    <property type="molecule type" value="Genomic_DNA"/>
</dbReference>
<comment type="similarity">
    <text evidence="1 4">Belongs to the eukaryotic ribosomal protein eL20 family.</text>
</comment>
<dbReference type="GO" id="GO:0006412">
    <property type="term" value="P:translation"/>
    <property type="evidence" value="ECO:0007669"/>
    <property type="project" value="InterPro"/>
</dbReference>
<evidence type="ECO:0000259" key="5">
    <source>
        <dbReference type="Pfam" id="PF01775"/>
    </source>
</evidence>
<evidence type="ECO:0000256" key="1">
    <source>
        <dbReference type="ARBA" id="ARBA00009362"/>
    </source>
</evidence>
<reference evidence="6" key="1">
    <citation type="submission" date="2023-01" db="EMBL/GenBank/DDBJ databases">
        <title>Metagenome sequencing of chrysophaentin producing Chrysophaeum taylorii.</title>
        <authorList>
            <person name="Davison J."/>
            <person name="Bewley C."/>
        </authorList>
    </citation>
    <scope>NUCLEOTIDE SEQUENCE</scope>
    <source>
        <strain evidence="6">NIES-1699</strain>
    </source>
</reference>
<evidence type="ECO:0000313" key="7">
    <source>
        <dbReference type="Proteomes" id="UP001230188"/>
    </source>
</evidence>
<organism evidence="6 7">
    <name type="scientific">Chrysophaeum taylorii</name>
    <dbReference type="NCBI Taxonomy" id="2483200"/>
    <lineage>
        <taxon>Eukaryota</taxon>
        <taxon>Sar</taxon>
        <taxon>Stramenopiles</taxon>
        <taxon>Ochrophyta</taxon>
        <taxon>Pelagophyceae</taxon>
        <taxon>Pelagomonadales</taxon>
        <taxon>Pelagomonadaceae</taxon>
        <taxon>Chrysophaeum</taxon>
    </lineage>
</organism>
<evidence type="ECO:0000256" key="3">
    <source>
        <dbReference type="ARBA" id="ARBA00023274"/>
    </source>
</evidence>
<evidence type="ECO:0000256" key="2">
    <source>
        <dbReference type="ARBA" id="ARBA00022980"/>
    </source>
</evidence>
<keyword evidence="7" id="KW-1185">Reference proteome</keyword>